<keyword evidence="1" id="KW-0472">Membrane</keyword>
<keyword evidence="1" id="KW-1133">Transmembrane helix</keyword>
<evidence type="ECO:0000256" key="1">
    <source>
        <dbReference type="SAM" id="Phobius"/>
    </source>
</evidence>
<keyword evidence="1" id="KW-0812">Transmembrane</keyword>
<name>A0A7S0ZHH4_9RHOD</name>
<feature type="transmembrane region" description="Helical" evidence="1">
    <location>
        <begin position="331"/>
        <end position="352"/>
    </location>
</feature>
<sequence>MVAPFETKPKRVNDENLQPTTRATCVTHQSQEYCGNDLDQLIKRVWRKPNGELLEALNNSFESRVQQCGNGECESCYLYERGSGLESSVNPSNAFTFSVEWSAGFKCCFQECEGCCDTNLFQVVLDSWDELVQAGIINDFGNGTPEIGQFWRLIGGRFIQKIPICDIVYSSGFFFEQPRIPVRYNWNAQKLVLEIADDSAPSRFPLKQSDAQAMKVYSGLEPDFSDLVFRTLMSMGTDEFLIIEENASVVKVRLNVENQTEAFESHIVDARILKSYSQRSGGVFSKYGRELAGYPSINYTLTVFHESIDYEVITTRYPYQFLEYLNDLGGFIGNFTGLSVFGIFFYVIPWMFRWIERKKAEKVTRNARHNDENSAIERDLNFKSNNHGTTQTTTVDGDVFHFEPVQQKNGNETERENQNDSSLWTRVFDVDGDGKVTSVDVYICCLITIFLLMLIAMIVACGFLIVEFINSPSFLSYQENTIDASVATLPPILICSANRGSNLAAKMRNDRGTVLGLSRVGRGTFSSTFDESTEYFDEEWNAQHVQSFIQTESSSQEECRGIISTVWRTQFGSDCRYCVRLGDEQAGLKSLTGFVEDNELVVDFISDYYYSFCFTGAFQIGVATRFYRTHELKVFKERRQELLDAGKIRIDDGSPLEKFGEENFGLDDQMLCNLVYFSDIIYETDIAANFTVVKNGNENYTFLGDDVITKYATNFKEQQAWDLENDLEIFIVEENETNGNQMRELRYLGEAAPDDQLVITLSPQVIDGITQYSWQILTHPLGAADASTGLYYIRMRFVLESDTVVTLTTTPSYQWLQFVTDLFGFPGFFVGLAFFNGVYILVIVLYSRKHSDEKARMEALNRFDDSEETRDVDMFDTKKVGRDHRFNIRALLFTFDVLSRIKA</sequence>
<dbReference type="AlphaFoldDB" id="A0A7S0ZHH4"/>
<feature type="transmembrane region" description="Helical" evidence="1">
    <location>
        <begin position="822"/>
        <end position="846"/>
    </location>
</feature>
<accession>A0A7S0ZHH4</accession>
<evidence type="ECO:0008006" key="3">
    <source>
        <dbReference type="Google" id="ProtNLM"/>
    </source>
</evidence>
<reference evidence="2" key="1">
    <citation type="submission" date="2021-01" db="EMBL/GenBank/DDBJ databases">
        <authorList>
            <person name="Corre E."/>
            <person name="Pelletier E."/>
            <person name="Niang G."/>
            <person name="Scheremetjew M."/>
            <person name="Finn R."/>
            <person name="Kale V."/>
            <person name="Holt S."/>
            <person name="Cochrane G."/>
            <person name="Meng A."/>
            <person name="Brown T."/>
            <person name="Cohen L."/>
        </authorList>
    </citation>
    <scope>NUCLEOTIDE SEQUENCE</scope>
    <source>
        <strain evidence="2">CCMP3278</strain>
    </source>
</reference>
<gene>
    <name evidence="2" type="ORF">TOLI1172_LOCUS6349</name>
</gene>
<dbReference type="EMBL" id="HBFP01008851">
    <property type="protein sequence ID" value="CAD8821953.1"/>
    <property type="molecule type" value="Transcribed_RNA"/>
</dbReference>
<proteinExistence type="predicted"/>
<protein>
    <recommendedName>
        <fullName evidence="3">EF-hand domain-containing protein</fullName>
    </recommendedName>
</protein>
<dbReference type="InterPro" id="IPR018247">
    <property type="entry name" value="EF_Hand_1_Ca_BS"/>
</dbReference>
<feature type="transmembrane region" description="Helical" evidence="1">
    <location>
        <begin position="441"/>
        <end position="466"/>
    </location>
</feature>
<dbReference type="PROSITE" id="PS00018">
    <property type="entry name" value="EF_HAND_1"/>
    <property type="match status" value="1"/>
</dbReference>
<organism evidence="2">
    <name type="scientific">Timspurckia oligopyrenoides</name>
    <dbReference type="NCBI Taxonomy" id="708627"/>
    <lineage>
        <taxon>Eukaryota</taxon>
        <taxon>Rhodophyta</taxon>
        <taxon>Bangiophyceae</taxon>
        <taxon>Porphyridiales</taxon>
        <taxon>Porphyridiaceae</taxon>
        <taxon>Timspurckia</taxon>
    </lineage>
</organism>
<evidence type="ECO:0000313" key="2">
    <source>
        <dbReference type="EMBL" id="CAD8821953.1"/>
    </source>
</evidence>